<evidence type="ECO:0000256" key="1">
    <source>
        <dbReference type="SAM" id="MobiDB-lite"/>
    </source>
</evidence>
<organism evidence="2 3">
    <name type="scientific">Aspergillus niger</name>
    <dbReference type="NCBI Taxonomy" id="5061"/>
    <lineage>
        <taxon>Eukaryota</taxon>
        <taxon>Fungi</taxon>
        <taxon>Dikarya</taxon>
        <taxon>Ascomycota</taxon>
        <taxon>Pezizomycotina</taxon>
        <taxon>Eurotiomycetes</taxon>
        <taxon>Eurotiomycetidae</taxon>
        <taxon>Eurotiales</taxon>
        <taxon>Aspergillaceae</taxon>
        <taxon>Aspergillus</taxon>
        <taxon>Aspergillus subgen. Circumdati</taxon>
    </lineage>
</organism>
<proteinExistence type="predicted"/>
<protein>
    <submittedName>
        <fullName evidence="2">Uncharacterized protein</fullName>
    </submittedName>
</protein>
<feature type="compositionally biased region" description="Basic and acidic residues" evidence="1">
    <location>
        <begin position="21"/>
        <end position="30"/>
    </location>
</feature>
<dbReference type="Proteomes" id="UP001144191">
    <property type="component" value="Unassembled WGS sequence"/>
</dbReference>
<gene>
    <name evidence="2" type="ORF">AnigIFM63604_010179</name>
</gene>
<sequence length="102" mass="11238">MSKTRGLNGLSMDGIRVSVHRNPDRSRRNALDSGDSPLKQFLNTVAANPDVLRDDLSLEIATSEIVNMLCSIISLRKEDMNITSLLTAQGLDSLVSVGIRRW</sequence>
<dbReference type="EMBL" id="BRPB01000074">
    <property type="protein sequence ID" value="GLA53092.1"/>
    <property type="molecule type" value="Genomic_DNA"/>
</dbReference>
<comment type="caution">
    <text evidence="2">The sequence shown here is derived from an EMBL/GenBank/DDBJ whole genome shotgun (WGS) entry which is preliminary data.</text>
</comment>
<feature type="region of interest" description="Disordered" evidence="1">
    <location>
        <begin position="1"/>
        <end position="37"/>
    </location>
</feature>
<accession>A0A9W6A4M4</accession>
<reference evidence="2" key="1">
    <citation type="submission" date="2022-07" db="EMBL/GenBank/DDBJ databases">
        <title>Taxonomy of Aspergillus series Nigri: significant species reduction supported by multi-species coalescent approaches.</title>
        <authorList>
            <person name="Bian C."/>
            <person name="Kusuya Y."/>
            <person name="Sklenar F."/>
            <person name="D'hooge E."/>
            <person name="Yaguchi T."/>
            <person name="Takahashi H."/>
            <person name="Hubka V."/>
        </authorList>
    </citation>
    <scope>NUCLEOTIDE SEQUENCE</scope>
    <source>
        <strain evidence="2">IFM 63604</strain>
    </source>
</reference>
<evidence type="ECO:0000313" key="3">
    <source>
        <dbReference type="Proteomes" id="UP001144191"/>
    </source>
</evidence>
<evidence type="ECO:0000313" key="2">
    <source>
        <dbReference type="EMBL" id="GLA53092.1"/>
    </source>
</evidence>
<name>A0A9W6A4M4_ASPNG</name>
<dbReference type="AlphaFoldDB" id="A0A9W6A4M4"/>